<evidence type="ECO:0000313" key="2">
    <source>
        <dbReference type="EMBL" id="KAA3678767.1"/>
    </source>
</evidence>
<sequence>MAAKDRKSTSLPNIKKYMAANYKVDVEKLRPHIRSGIFRAVWQNTLVRVGNKDKGASWTFKVADRDKAKGYQETPDGC</sequence>
<dbReference type="SMART" id="SM00526">
    <property type="entry name" value="H15"/>
    <property type="match status" value="1"/>
</dbReference>
<dbReference type="GO" id="GO:0000786">
    <property type="term" value="C:nucleosome"/>
    <property type="evidence" value="ECO:0007669"/>
    <property type="project" value="InterPro"/>
</dbReference>
<dbReference type="AlphaFoldDB" id="A0A5J4NSV8"/>
<dbReference type="PROSITE" id="PS51504">
    <property type="entry name" value="H15"/>
    <property type="match status" value="1"/>
</dbReference>
<gene>
    <name evidence="2" type="ORF">DEA37_0012394</name>
</gene>
<reference evidence="2 3" key="1">
    <citation type="journal article" date="2019" name="Gigascience">
        <title>Whole-genome sequence of the oriental lung fluke Paragonimus westermani.</title>
        <authorList>
            <person name="Oey H."/>
            <person name="Zakrzewski M."/>
            <person name="Narain K."/>
            <person name="Devi K.R."/>
            <person name="Agatsuma T."/>
            <person name="Nawaratna S."/>
            <person name="Gobert G.N."/>
            <person name="Jones M.K."/>
            <person name="Ragan M.A."/>
            <person name="McManus D.P."/>
            <person name="Krause L."/>
        </authorList>
    </citation>
    <scope>NUCLEOTIDE SEQUENCE [LARGE SCALE GENOMIC DNA]</scope>
    <source>
        <strain evidence="2 3">IND2009</strain>
    </source>
</reference>
<dbReference type="CDD" id="cd00073">
    <property type="entry name" value="H15"/>
    <property type="match status" value="1"/>
</dbReference>
<dbReference type="GO" id="GO:0003677">
    <property type="term" value="F:DNA binding"/>
    <property type="evidence" value="ECO:0007669"/>
    <property type="project" value="InterPro"/>
</dbReference>
<proteinExistence type="predicted"/>
<dbReference type="SUPFAM" id="SSF46785">
    <property type="entry name" value="Winged helix' DNA-binding domain"/>
    <property type="match status" value="1"/>
</dbReference>
<organism evidence="2 3">
    <name type="scientific">Paragonimus westermani</name>
    <dbReference type="NCBI Taxonomy" id="34504"/>
    <lineage>
        <taxon>Eukaryota</taxon>
        <taxon>Metazoa</taxon>
        <taxon>Spiralia</taxon>
        <taxon>Lophotrochozoa</taxon>
        <taxon>Platyhelminthes</taxon>
        <taxon>Trematoda</taxon>
        <taxon>Digenea</taxon>
        <taxon>Plagiorchiida</taxon>
        <taxon>Troglotremata</taxon>
        <taxon>Troglotrematidae</taxon>
        <taxon>Paragonimus</taxon>
    </lineage>
</organism>
<accession>A0A5J4NSV8</accession>
<dbReference type="EMBL" id="QNGE01000969">
    <property type="protein sequence ID" value="KAA3678767.1"/>
    <property type="molecule type" value="Genomic_DNA"/>
</dbReference>
<dbReference type="InterPro" id="IPR005818">
    <property type="entry name" value="Histone_H1/H5_H15"/>
</dbReference>
<keyword evidence="3" id="KW-1185">Reference proteome</keyword>
<dbReference type="Gene3D" id="1.10.10.10">
    <property type="entry name" value="Winged helix-like DNA-binding domain superfamily/Winged helix DNA-binding domain"/>
    <property type="match status" value="1"/>
</dbReference>
<evidence type="ECO:0000313" key="3">
    <source>
        <dbReference type="Proteomes" id="UP000324629"/>
    </source>
</evidence>
<evidence type="ECO:0000259" key="1">
    <source>
        <dbReference type="PROSITE" id="PS51504"/>
    </source>
</evidence>
<dbReference type="InterPro" id="IPR036390">
    <property type="entry name" value="WH_DNA-bd_sf"/>
</dbReference>
<dbReference type="GO" id="GO:0006334">
    <property type="term" value="P:nucleosome assembly"/>
    <property type="evidence" value="ECO:0007669"/>
    <property type="project" value="InterPro"/>
</dbReference>
<protein>
    <recommendedName>
        <fullName evidence="1">H15 domain-containing protein</fullName>
    </recommendedName>
</protein>
<dbReference type="Pfam" id="PF00538">
    <property type="entry name" value="Linker_histone"/>
    <property type="match status" value="1"/>
</dbReference>
<dbReference type="InterPro" id="IPR036388">
    <property type="entry name" value="WH-like_DNA-bd_sf"/>
</dbReference>
<name>A0A5J4NSV8_9TREM</name>
<dbReference type="Proteomes" id="UP000324629">
    <property type="component" value="Unassembled WGS sequence"/>
</dbReference>
<feature type="domain" description="H15" evidence="1">
    <location>
        <begin position="1"/>
        <end position="64"/>
    </location>
</feature>
<comment type="caution">
    <text evidence="2">The sequence shown here is derived from an EMBL/GenBank/DDBJ whole genome shotgun (WGS) entry which is preliminary data.</text>
</comment>